<reference evidence="2" key="1">
    <citation type="submission" date="2023-06" db="EMBL/GenBank/DDBJ databases">
        <title>Genome-scale phylogeny and comparative genomics of the fungal order Sordariales.</title>
        <authorList>
            <consortium name="Lawrence Berkeley National Laboratory"/>
            <person name="Hensen N."/>
            <person name="Bonometti L."/>
            <person name="Westerberg I."/>
            <person name="Brannstrom I.O."/>
            <person name="Guillou S."/>
            <person name="Cros-Aarteil S."/>
            <person name="Calhoun S."/>
            <person name="Haridas S."/>
            <person name="Kuo A."/>
            <person name="Mondo S."/>
            <person name="Pangilinan J."/>
            <person name="Riley R."/>
            <person name="LaButti K."/>
            <person name="Andreopoulos B."/>
            <person name="Lipzen A."/>
            <person name="Chen C."/>
            <person name="Yanf M."/>
            <person name="Daum C."/>
            <person name="Ng V."/>
            <person name="Clum A."/>
            <person name="Steindorff A."/>
            <person name="Ohm R."/>
            <person name="Martin F."/>
            <person name="Silar P."/>
            <person name="Natvig D."/>
            <person name="Lalanne C."/>
            <person name="Gautier V."/>
            <person name="Ament-velasquez S.L."/>
            <person name="Kruys A."/>
            <person name="Hutchinson M.I."/>
            <person name="Powell A.J."/>
            <person name="Barry K."/>
            <person name="Miller A.N."/>
            <person name="Grigoriev I.V."/>
            <person name="Debuchy R."/>
            <person name="Gladieux P."/>
            <person name="Thoren M.H."/>
            <person name="Johannesson H."/>
        </authorList>
    </citation>
    <scope>NUCLEOTIDE SEQUENCE</scope>
    <source>
        <strain evidence="2">SMH2392-1A</strain>
    </source>
</reference>
<dbReference type="Proteomes" id="UP001172101">
    <property type="component" value="Unassembled WGS sequence"/>
</dbReference>
<dbReference type="AlphaFoldDB" id="A0AA40DZZ8"/>
<evidence type="ECO:0000313" key="3">
    <source>
        <dbReference type="Proteomes" id="UP001172101"/>
    </source>
</evidence>
<organism evidence="2 3">
    <name type="scientific">Lasiosphaeria miniovina</name>
    <dbReference type="NCBI Taxonomy" id="1954250"/>
    <lineage>
        <taxon>Eukaryota</taxon>
        <taxon>Fungi</taxon>
        <taxon>Dikarya</taxon>
        <taxon>Ascomycota</taxon>
        <taxon>Pezizomycotina</taxon>
        <taxon>Sordariomycetes</taxon>
        <taxon>Sordariomycetidae</taxon>
        <taxon>Sordariales</taxon>
        <taxon>Lasiosphaeriaceae</taxon>
        <taxon>Lasiosphaeria</taxon>
    </lineage>
</organism>
<feature type="region of interest" description="Disordered" evidence="1">
    <location>
        <begin position="207"/>
        <end position="243"/>
    </location>
</feature>
<dbReference type="EMBL" id="JAUIRO010000003">
    <property type="protein sequence ID" value="KAK0721970.1"/>
    <property type="molecule type" value="Genomic_DNA"/>
</dbReference>
<dbReference type="GeneID" id="85324841"/>
<proteinExistence type="predicted"/>
<evidence type="ECO:0000313" key="2">
    <source>
        <dbReference type="EMBL" id="KAK0721970.1"/>
    </source>
</evidence>
<name>A0AA40DZZ8_9PEZI</name>
<dbReference type="RefSeq" id="XP_060297894.1">
    <property type="nucleotide sequence ID" value="XM_060441571.1"/>
</dbReference>
<accession>A0AA40DZZ8</accession>
<evidence type="ECO:0000256" key="1">
    <source>
        <dbReference type="SAM" id="MobiDB-lite"/>
    </source>
</evidence>
<feature type="region of interest" description="Disordered" evidence="1">
    <location>
        <begin position="48"/>
        <end position="97"/>
    </location>
</feature>
<protein>
    <submittedName>
        <fullName evidence="2">Uncharacterized protein</fullName>
    </submittedName>
</protein>
<feature type="compositionally biased region" description="Polar residues" evidence="1">
    <location>
        <begin position="69"/>
        <end position="78"/>
    </location>
</feature>
<comment type="caution">
    <text evidence="2">The sequence shown here is derived from an EMBL/GenBank/DDBJ whole genome shotgun (WGS) entry which is preliminary data.</text>
</comment>
<sequence length="243" mass="25412">MTNLSFQPFLPIRFHRLCYSSATFISPRYLMASKDETAHVATLQAATPSTPLKPRNLGRESTGLKPTTPAVTAQNGSLTVPAPRSNRTHTAAPTTIPKDVGANDGYLGATMRMGTTVATALVTTVGNAADFVAENSPWRPLGPTTPVPSLVDGIRSTPIYGTAIVGVSSTHDGHEAIPSIVEALKTTAVVGTAPIEHGVLDRQHLPLNQTAKTKATPNKTIPVADDVTGQPAVSAPKPKAERA</sequence>
<gene>
    <name evidence="2" type="ORF">B0T26DRAFT_700845</name>
</gene>
<keyword evidence="3" id="KW-1185">Reference proteome</keyword>
<feature type="compositionally biased region" description="Polar residues" evidence="1">
    <location>
        <begin position="207"/>
        <end position="219"/>
    </location>
</feature>